<reference evidence="2 3" key="1">
    <citation type="submission" date="2019-11" db="EMBL/GenBank/DDBJ databases">
        <title>Comparative genomics of hydrocarbon-degrading Desulfosarcina strains.</title>
        <authorList>
            <person name="Watanabe M."/>
            <person name="Kojima H."/>
            <person name="Fukui M."/>
        </authorList>
    </citation>
    <scope>NUCLEOTIDE SEQUENCE [LARGE SCALE GENOMIC DNA]</scope>
    <source>
        <strain evidence="2 3">28bB2T</strain>
    </source>
</reference>
<dbReference type="Pfam" id="PF13401">
    <property type="entry name" value="AAA_22"/>
    <property type="match status" value="1"/>
</dbReference>
<evidence type="ECO:0000313" key="3">
    <source>
        <dbReference type="Proteomes" id="UP000425960"/>
    </source>
</evidence>
<dbReference type="SUPFAM" id="SSF48452">
    <property type="entry name" value="TPR-like"/>
    <property type="match status" value="2"/>
</dbReference>
<organism evidence="2 3">
    <name type="scientific">Desulfosarcina ovata subsp. sediminis</name>
    <dbReference type="NCBI Taxonomy" id="885957"/>
    <lineage>
        <taxon>Bacteria</taxon>
        <taxon>Pseudomonadati</taxon>
        <taxon>Thermodesulfobacteriota</taxon>
        <taxon>Desulfobacteria</taxon>
        <taxon>Desulfobacterales</taxon>
        <taxon>Desulfosarcinaceae</taxon>
        <taxon>Desulfosarcina</taxon>
    </lineage>
</organism>
<dbReference type="InterPro" id="IPR049945">
    <property type="entry name" value="AAA_22"/>
</dbReference>
<dbReference type="EMBL" id="AP021876">
    <property type="protein sequence ID" value="BBO82557.1"/>
    <property type="molecule type" value="Genomic_DNA"/>
</dbReference>
<name>A0A5K7ZPJ8_9BACT</name>
<dbReference type="InterPro" id="IPR036388">
    <property type="entry name" value="WH-like_DNA-bd_sf"/>
</dbReference>
<dbReference type="SUPFAM" id="SSF52540">
    <property type="entry name" value="P-loop containing nucleoside triphosphate hydrolases"/>
    <property type="match status" value="1"/>
</dbReference>
<dbReference type="InterPro" id="IPR019734">
    <property type="entry name" value="TPR_rpt"/>
</dbReference>
<dbReference type="Gene3D" id="1.25.40.10">
    <property type="entry name" value="Tetratricopeptide repeat domain"/>
    <property type="match status" value="3"/>
</dbReference>
<dbReference type="Pfam" id="PF13424">
    <property type="entry name" value="TPR_12"/>
    <property type="match status" value="1"/>
</dbReference>
<gene>
    <name evidence="2" type="ORF">DSCO28_31230</name>
</gene>
<dbReference type="PANTHER" id="PTHR47691:SF3">
    <property type="entry name" value="HTH-TYPE TRANSCRIPTIONAL REGULATOR RV0890C-RELATED"/>
    <property type="match status" value="1"/>
</dbReference>
<dbReference type="Gene3D" id="1.10.10.10">
    <property type="entry name" value="Winged helix-like DNA-binding domain superfamily/Winged helix DNA-binding domain"/>
    <property type="match status" value="1"/>
</dbReference>
<feature type="domain" description="Bacterial transcriptional activator" evidence="1">
    <location>
        <begin position="97"/>
        <end position="255"/>
    </location>
</feature>
<dbReference type="PRINTS" id="PR00364">
    <property type="entry name" value="DISEASERSIST"/>
</dbReference>
<dbReference type="InterPro" id="IPR027417">
    <property type="entry name" value="P-loop_NTPase"/>
</dbReference>
<dbReference type="KEGG" id="dov:DSCO28_31230"/>
<evidence type="ECO:0000313" key="2">
    <source>
        <dbReference type="EMBL" id="BBO82557.1"/>
    </source>
</evidence>
<dbReference type="GO" id="GO:0016887">
    <property type="term" value="F:ATP hydrolysis activity"/>
    <property type="evidence" value="ECO:0007669"/>
    <property type="project" value="InterPro"/>
</dbReference>
<dbReference type="InterPro" id="IPR005158">
    <property type="entry name" value="BTAD"/>
</dbReference>
<dbReference type="RefSeq" id="WP_155322983.1">
    <property type="nucleotide sequence ID" value="NZ_AP021876.1"/>
</dbReference>
<dbReference type="SMART" id="SM00028">
    <property type="entry name" value="TPR"/>
    <property type="match status" value="5"/>
</dbReference>
<dbReference type="InterPro" id="IPR011990">
    <property type="entry name" value="TPR-like_helical_dom_sf"/>
</dbReference>
<dbReference type="Proteomes" id="UP000425960">
    <property type="component" value="Chromosome"/>
</dbReference>
<dbReference type="SMART" id="SM01043">
    <property type="entry name" value="BTAD"/>
    <property type="match status" value="1"/>
</dbReference>
<proteinExistence type="predicted"/>
<dbReference type="Pfam" id="PF03704">
    <property type="entry name" value="BTAD"/>
    <property type="match status" value="1"/>
</dbReference>
<accession>A0A5K7ZPJ8</accession>
<dbReference type="PANTHER" id="PTHR47691">
    <property type="entry name" value="REGULATOR-RELATED"/>
    <property type="match status" value="1"/>
</dbReference>
<dbReference type="AlphaFoldDB" id="A0A5K7ZPJ8"/>
<evidence type="ECO:0000259" key="1">
    <source>
        <dbReference type="SMART" id="SM01043"/>
    </source>
</evidence>
<dbReference type="Gene3D" id="3.40.50.300">
    <property type="entry name" value="P-loop containing nucleotide triphosphate hydrolases"/>
    <property type="match status" value="1"/>
</dbReference>
<protein>
    <submittedName>
        <fullName evidence="2">Transcriptional activator</fullName>
    </submittedName>
</protein>
<sequence length="1055" mass="117381">MTQIEFLFFGPPCFRVNGTAVKISRRKAVALAAYLAVTGKAHSREKLATMFWPESDPARSRASLRKALWLMAKTLGTSWLSIDRETIGFVPHANLQVDVNRFLECAAVLPRKEGEVGEDSPEPFQPERINALEEAAQICKRSFLSGFSLNDAPDFEDWQLEQAEYLKRRAAEVLESLARFGINRGAYSQAVSHARQLAALDPMDEGAQRLLIRLYEKAGHPGRAIRQYEKCKALLEKELGVLPEDKTIALGERIRNTNRNGEVNSDTAPPRTNLPARSTCFVGRKDDINALIGQMAAPEVRLLTLTGPGGIGKTRLALELAEILMDCFPDGVFFIGMAGLRTPGELAGELLKALGPESDRKTGLEGQIVNFLRPRKALLVMDNFEHLAEGGGLVLKLLEQAPNLKILVTSRIRLMLEGEHLFPVPDLSRPPLSGRQKAAAMCRAEETWDAVALFLSAARRVRPNVKLDADNFQAVSRICDLTEGMPLALILAAGWMDVFPPEKIADRIRESLDFLRTDIRDMPERHQSILAVLDTSWTCLSKEEKNLLMKLAAFRHSFTLEAVSRVMEIDPQTAVRRTTGLARKSLLRADPETGRFEMHPLLRQYVGKRLSASGLEEEVLDAHKHHYLDLARENEPGLIGERMLACREKMDAEFPNIRQAWFRAVDQQDLSALIRAVKGVYVYFDMHTRYHESKALFQPAKTLVMEMAGAEPCPDMALIPLCWLDMAITEWLTARHASELKDRAGQWLRLAVKRKDRSGRAYALLLMGAVAQKEKAWDKAIRLFGLGLKAYPGIERAFWVTVRMGLCRQAQGRMDKAIDYFRQGHEAGTEAGDEIKKAWTLCNIGICEVGKGNLESGQPRLQAAADAFDRIRAPIGMMTAYEELGLISLLNGDLARADSLTDRVLDIARDLGLALPRFKNALALKGIISIAAGHPRRAETFLARAQEDGQPLFMAHLGMAFLACRTKDPANARFHLEAADKTLPSVHKPHLNLLHLLARAWVWVAAGQDLQAAEALGLVYHHPLYPVGLFRVWDLPGQLLGRLKSGMAPSLAMDG</sequence>